<sequence>MKDPIPLNARKERDAMDSDDIQEVQVIRSLVPDPLNQEPLLMLRIFEVHLQENRHGRQRQKWLRQIIIKSKRCLERELFLEALLSIWSELSSQFLAAWIIEDTDEEDSDAEDDDGMVLDEGEKGFPSQEGTKNPDFEDQASLYLKDSDEETENDSIMIEGENLTREQIEDEIKEIKEAHAEDE</sequence>
<evidence type="ECO:0000313" key="3">
    <source>
        <dbReference type="Proteomes" id="UP000188268"/>
    </source>
</evidence>
<proteinExistence type="predicted"/>
<feature type="non-terminal residue" evidence="2">
    <location>
        <position position="183"/>
    </location>
</feature>
<dbReference type="STRING" id="210143.A0A1R3I921"/>
<reference evidence="2 3" key="1">
    <citation type="submission" date="2013-09" db="EMBL/GenBank/DDBJ databases">
        <title>Corchorus capsularis genome sequencing.</title>
        <authorList>
            <person name="Alam M."/>
            <person name="Haque M.S."/>
            <person name="Islam M.S."/>
            <person name="Emdad E.M."/>
            <person name="Islam M.M."/>
            <person name="Ahmed B."/>
            <person name="Halim A."/>
            <person name="Hossen Q.M.M."/>
            <person name="Hossain M.Z."/>
            <person name="Ahmed R."/>
            <person name="Khan M.M."/>
            <person name="Islam R."/>
            <person name="Rashid M.M."/>
            <person name="Khan S.A."/>
            <person name="Rahman M.S."/>
            <person name="Alam M."/>
        </authorList>
    </citation>
    <scope>NUCLEOTIDE SEQUENCE [LARGE SCALE GENOMIC DNA]</scope>
    <source>
        <strain evidence="3">cv. CVL-1</strain>
        <tissue evidence="2">Whole seedling</tissue>
    </source>
</reference>
<dbReference type="Proteomes" id="UP000188268">
    <property type="component" value="Unassembled WGS sequence"/>
</dbReference>
<name>A0A1R3I921_COCAP</name>
<keyword evidence="3" id="KW-1185">Reference proteome</keyword>
<protein>
    <submittedName>
        <fullName evidence="2">Pre-rRNA-processing protein</fullName>
    </submittedName>
</protein>
<comment type="caution">
    <text evidence="2">The sequence shown here is derived from an EMBL/GenBank/DDBJ whole genome shotgun (WGS) entry which is preliminary data.</text>
</comment>
<dbReference type="EMBL" id="AWWV01010499">
    <property type="protein sequence ID" value="OMO79048.1"/>
    <property type="molecule type" value="Genomic_DNA"/>
</dbReference>
<feature type="region of interest" description="Disordered" evidence="1">
    <location>
        <begin position="105"/>
        <end position="156"/>
    </location>
</feature>
<evidence type="ECO:0000256" key="1">
    <source>
        <dbReference type="SAM" id="MobiDB-lite"/>
    </source>
</evidence>
<dbReference type="AlphaFoldDB" id="A0A1R3I921"/>
<gene>
    <name evidence="2" type="ORF">CCACVL1_13947</name>
</gene>
<dbReference type="OrthoDB" id="10555044at2759"/>
<evidence type="ECO:0000313" key="2">
    <source>
        <dbReference type="EMBL" id="OMO79048.1"/>
    </source>
</evidence>
<dbReference type="Gramene" id="OMO79048">
    <property type="protein sequence ID" value="OMO79048"/>
    <property type="gene ID" value="CCACVL1_13947"/>
</dbReference>
<accession>A0A1R3I921</accession>
<organism evidence="2 3">
    <name type="scientific">Corchorus capsularis</name>
    <name type="common">Jute</name>
    <dbReference type="NCBI Taxonomy" id="210143"/>
    <lineage>
        <taxon>Eukaryota</taxon>
        <taxon>Viridiplantae</taxon>
        <taxon>Streptophyta</taxon>
        <taxon>Embryophyta</taxon>
        <taxon>Tracheophyta</taxon>
        <taxon>Spermatophyta</taxon>
        <taxon>Magnoliopsida</taxon>
        <taxon>eudicotyledons</taxon>
        <taxon>Gunneridae</taxon>
        <taxon>Pentapetalae</taxon>
        <taxon>rosids</taxon>
        <taxon>malvids</taxon>
        <taxon>Malvales</taxon>
        <taxon>Malvaceae</taxon>
        <taxon>Grewioideae</taxon>
        <taxon>Apeibeae</taxon>
        <taxon>Corchorus</taxon>
    </lineage>
</organism>
<feature type="compositionally biased region" description="Acidic residues" evidence="1">
    <location>
        <begin position="105"/>
        <end position="119"/>
    </location>
</feature>